<dbReference type="AlphaFoldDB" id="A0AAE1XP41"/>
<keyword evidence="2" id="KW-1185">Reference proteome</keyword>
<name>A0AAE1XP41_9LAMI</name>
<evidence type="ECO:0000313" key="2">
    <source>
        <dbReference type="Proteomes" id="UP001293254"/>
    </source>
</evidence>
<dbReference type="Proteomes" id="UP001293254">
    <property type="component" value="Unassembled WGS sequence"/>
</dbReference>
<evidence type="ECO:0000313" key="1">
    <source>
        <dbReference type="EMBL" id="KAK4414913.1"/>
    </source>
</evidence>
<dbReference type="EMBL" id="JACGWO010000011">
    <property type="protein sequence ID" value="KAK4414913.1"/>
    <property type="molecule type" value="Genomic_DNA"/>
</dbReference>
<accession>A0AAE1XP41</accession>
<gene>
    <name evidence="1" type="ORF">Salat_2598300</name>
</gene>
<reference evidence="1" key="2">
    <citation type="journal article" date="2024" name="Plant">
        <title>Genomic evolution and insights into agronomic trait innovations of Sesamum species.</title>
        <authorList>
            <person name="Miao H."/>
            <person name="Wang L."/>
            <person name="Qu L."/>
            <person name="Liu H."/>
            <person name="Sun Y."/>
            <person name="Le M."/>
            <person name="Wang Q."/>
            <person name="Wei S."/>
            <person name="Zheng Y."/>
            <person name="Lin W."/>
            <person name="Duan Y."/>
            <person name="Cao H."/>
            <person name="Xiong S."/>
            <person name="Wang X."/>
            <person name="Wei L."/>
            <person name="Li C."/>
            <person name="Ma Q."/>
            <person name="Ju M."/>
            <person name="Zhao R."/>
            <person name="Li G."/>
            <person name="Mu C."/>
            <person name="Tian Q."/>
            <person name="Mei H."/>
            <person name="Zhang T."/>
            <person name="Gao T."/>
            <person name="Zhang H."/>
        </authorList>
    </citation>
    <scope>NUCLEOTIDE SEQUENCE</scope>
    <source>
        <strain evidence="1">3651</strain>
    </source>
</reference>
<comment type="caution">
    <text evidence="1">The sequence shown here is derived from an EMBL/GenBank/DDBJ whole genome shotgun (WGS) entry which is preliminary data.</text>
</comment>
<protein>
    <submittedName>
        <fullName evidence="1">Uncharacterized protein</fullName>
    </submittedName>
</protein>
<organism evidence="1 2">
    <name type="scientific">Sesamum alatum</name>
    <dbReference type="NCBI Taxonomy" id="300844"/>
    <lineage>
        <taxon>Eukaryota</taxon>
        <taxon>Viridiplantae</taxon>
        <taxon>Streptophyta</taxon>
        <taxon>Embryophyta</taxon>
        <taxon>Tracheophyta</taxon>
        <taxon>Spermatophyta</taxon>
        <taxon>Magnoliopsida</taxon>
        <taxon>eudicotyledons</taxon>
        <taxon>Gunneridae</taxon>
        <taxon>Pentapetalae</taxon>
        <taxon>asterids</taxon>
        <taxon>lamiids</taxon>
        <taxon>Lamiales</taxon>
        <taxon>Pedaliaceae</taxon>
        <taxon>Sesamum</taxon>
    </lineage>
</organism>
<sequence>MTEGTHVVELRKDVEGLKEQLCASSESAKKLIDELRSMIVAMVTHLNNSNLNVAARDNQTEQEVNRKHTVVITLGTLGIRSLQNVRRLSFQSLTTKISEVGCTGVNNSLKLTRCLRLQR</sequence>
<reference evidence="1" key="1">
    <citation type="submission" date="2020-06" db="EMBL/GenBank/DDBJ databases">
        <authorList>
            <person name="Li T."/>
            <person name="Hu X."/>
            <person name="Zhang T."/>
            <person name="Song X."/>
            <person name="Zhang H."/>
            <person name="Dai N."/>
            <person name="Sheng W."/>
            <person name="Hou X."/>
            <person name="Wei L."/>
        </authorList>
    </citation>
    <scope>NUCLEOTIDE SEQUENCE</scope>
    <source>
        <strain evidence="1">3651</strain>
        <tissue evidence="1">Leaf</tissue>
    </source>
</reference>
<proteinExistence type="predicted"/>